<dbReference type="EMBL" id="JAAH01000061">
    <property type="protein sequence ID" value="KDE72254.1"/>
    <property type="molecule type" value="Genomic_DNA"/>
</dbReference>
<comment type="caution">
    <text evidence="1">The sequence shown here is derived from an EMBL/GenBank/DDBJ whole genome shotgun (WGS) entry which is preliminary data.</text>
</comment>
<protein>
    <submittedName>
        <fullName evidence="1">Uncharacterized protein</fullName>
    </submittedName>
</protein>
<name>A0AB73C394_9FUSO</name>
<dbReference type="Proteomes" id="UP000027058">
    <property type="component" value="Unassembled WGS sequence"/>
</dbReference>
<accession>A0AB73C394</accession>
<evidence type="ECO:0000313" key="1">
    <source>
        <dbReference type="EMBL" id="KDE72254.1"/>
    </source>
</evidence>
<dbReference type="RefSeq" id="WP_035901982.1">
    <property type="nucleotide sequence ID" value="NZ_JAAH01000061.1"/>
</dbReference>
<reference evidence="1 2" key="1">
    <citation type="submission" date="2014-01" db="EMBL/GenBank/DDBJ databases">
        <title>Comparative genomics of Fusobacterium necrophorum wild isolates.</title>
        <authorList>
            <person name="Kittichotirat W."/>
            <person name="Bumgarner R.E."/>
            <person name="Lawrence P."/>
        </authorList>
    </citation>
    <scope>NUCLEOTIDE SEQUENCE [LARGE SCALE GENOMIC DNA]</scope>
    <source>
        <strain evidence="1 2">DJ-2</strain>
    </source>
</reference>
<gene>
    <name evidence="1" type="ORF">FUSO8_05885</name>
</gene>
<sequence>MAKGISIEKFLLYDRQTKKTFNPDDIKNLSLKEQMEYKNKNVYPMIEGFYIFNDADKFYHSKNIFFE</sequence>
<dbReference type="AlphaFoldDB" id="A0AB73C394"/>
<organism evidence="1 2">
    <name type="scientific">Fusobacterium necrophorum DJ-2</name>
    <dbReference type="NCBI Taxonomy" id="1441737"/>
    <lineage>
        <taxon>Bacteria</taxon>
        <taxon>Fusobacteriati</taxon>
        <taxon>Fusobacteriota</taxon>
        <taxon>Fusobacteriia</taxon>
        <taxon>Fusobacteriales</taxon>
        <taxon>Fusobacteriaceae</taxon>
        <taxon>Fusobacterium</taxon>
    </lineage>
</organism>
<evidence type="ECO:0000313" key="2">
    <source>
        <dbReference type="Proteomes" id="UP000027058"/>
    </source>
</evidence>
<proteinExistence type="predicted"/>